<protein>
    <submittedName>
        <fullName evidence="1">Uncharacterized protein</fullName>
    </submittedName>
</protein>
<reference evidence="2" key="1">
    <citation type="journal article" date="2019" name="Int. J. Syst. Evol. Microbiol.">
        <title>The Global Catalogue of Microorganisms (GCM) 10K type strain sequencing project: providing services to taxonomists for standard genome sequencing and annotation.</title>
        <authorList>
            <consortium name="The Broad Institute Genomics Platform"/>
            <consortium name="The Broad Institute Genome Sequencing Center for Infectious Disease"/>
            <person name="Wu L."/>
            <person name="Ma J."/>
        </authorList>
    </citation>
    <scope>NUCLEOTIDE SEQUENCE [LARGE SCALE GENOMIC DNA]</scope>
    <source>
        <strain evidence="2">TBRC 1276</strain>
    </source>
</reference>
<dbReference type="Proteomes" id="UP001595851">
    <property type="component" value="Unassembled WGS sequence"/>
</dbReference>
<sequence>MVKNPDIVVLLWPEGTEPLLENGKRGARLPGNGPVLLEGADVQIGGGYIDRKPGLKLPMDCAAEALTHMA</sequence>
<evidence type="ECO:0000313" key="2">
    <source>
        <dbReference type="Proteomes" id="UP001595851"/>
    </source>
</evidence>
<name>A0ABV8GHG1_9ACTN</name>
<organism evidence="1 2">
    <name type="scientific">Nonomuraea purpurea</name>
    <dbReference type="NCBI Taxonomy" id="1849276"/>
    <lineage>
        <taxon>Bacteria</taxon>
        <taxon>Bacillati</taxon>
        <taxon>Actinomycetota</taxon>
        <taxon>Actinomycetes</taxon>
        <taxon>Streptosporangiales</taxon>
        <taxon>Streptosporangiaceae</taxon>
        <taxon>Nonomuraea</taxon>
    </lineage>
</organism>
<keyword evidence="2" id="KW-1185">Reference proteome</keyword>
<gene>
    <name evidence="1" type="ORF">ACFOY2_39575</name>
</gene>
<comment type="caution">
    <text evidence="1">The sequence shown here is derived from an EMBL/GenBank/DDBJ whole genome shotgun (WGS) entry which is preliminary data.</text>
</comment>
<dbReference type="RefSeq" id="WP_379533251.1">
    <property type="nucleotide sequence ID" value="NZ_JBHSBI010000027.1"/>
</dbReference>
<proteinExistence type="predicted"/>
<accession>A0ABV8GHG1</accession>
<evidence type="ECO:0000313" key="1">
    <source>
        <dbReference type="EMBL" id="MFC4013382.1"/>
    </source>
</evidence>
<dbReference type="EMBL" id="JBHSBI010000027">
    <property type="protein sequence ID" value="MFC4013382.1"/>
    <property type="molecule type" value="Genomic_DNA"/>
</dbReference>